<comment type="caution">
    <text evidence="1">The sequence shown here is derived from an EMBL/GenBank/DDBJ whole genome shotgun (WGS) entry which is preliminary data.</text>
</comment>
<name>A0A251WX35_9RHOB</name>
<dbReference type="EMBL" id="MSPP01000003">
    <property type="protein sequence ID" value="OUD08906.1"/>
    <property type="molecule type" value="Genomic_DNA"/>
</dbReference>
<gene>
    <name evidence="1" type="ORF">BVC71_09290</name>
</gene>
<proteinExistence type="predicted"/>
<accession>A0A251WX35</accession>
<protein>
    <submittedName>
        <fullName evidence="1">Protein EcsC</fullName>
    </submittedName>
</protein>
<dbReference type="Proteomes" id="UP000194664">
    <property type="component" value="Unassembled WGS sequence"/>
</dbReference>
<reference evidence="1 2" key="1">
    <citation type="submission" date="2016-12" db="EMBL/GenBank/DDBJ databases">
        <title>The draft genome sequence of HSLHS2.</title>
        <authorList>
            <person name="Hu D."/>
            <person name="Wang L."/>
            <person name="Shao Z."/>
        </authorList>
    </citation>
    <scope>NUCLEOTIDE SEQUENCE [LARGE SCALE GENOMIC DNA]</scope>
    <source>
        <strain evidence="1">MCCC 1A06712</strain>
    </source>
</reference>
<evidence type="ECO:0000313" key="1">
    <source>
        <dbReference type="EMBL" id="OUD08906.1"/>
    </source>
</evidence>
<dbReference type="PANTHER" id="PTHR41260:SF1">
    <property type="entry name" value="PROTEIN ECSC"/>
    <property type="match status" value="1"/>
</dbReference>
<dbReference type="PANTHER" id="PTHR41260">
    <property type="entry name" value="PROTEIN ECSC"/>
    <property type="match status" value="1"/>
</dbReference>
<dbReference type="AlphaFoldDB" id="A0A251WX35"/>
<dbReference type="OrthoDB" id="7569638at2"/>
<evidence type="ECO:0000313" key="2">
    <source>
        <dbReference type="Proteomes" id="UP000194664"/>
    </source>
</evidence>
<keyword evidence="2" id="KW-1185">Reference proteome</keyword>
<dbReference type="Pfam" id="PF12787">
    <property type="entry name" value="EcsC"/>
    <property type="match status" value="1"/>
</dbReference>
<sequence>MSNRDDELRVVNPTDPLDDQGRAEIQLLAARQRRANGVLMKAINFVGSQVEDGLKSMPAPVRTRFEAAAKKALSYSFYAAKATHGKAPLTDKGHTAVAAIAGAVGGVGGLPTALAELPITTTIIFRAVLGVAEAYGEDPDAEDTRVECLRVFGAGGPGGDDDGIDTALIGARLGLSGAGINSLIARISPRFAAVMSQKLAGQAVPIIGAAAGAGTNYAFVRFYVEMAHVHFGLRQLCRIYDETQVLEEFHKALIMRKLSS</sequence>
<dbReference type="RefSeq" id="WP_086451393.1">
    <property type="nucleotide sequence ID" value="NZ_MSPP01000003.1"/>
</dbReference>
<organism evidence="1 2">
    <name type="scientific">Marivivens niveibacter</name>
    <dbReference type="NCBI Taxonomy" id="1930667"/>
    <lineage>
        <taxon>Bacteria</taxon>
        <taxon>Pseudomonadati</taxon>
        <taxon>Pseudomonadota</taxon>
        <taxon>Alphaproteobacteria</taxon>
        <taxon>Rhodobacterales</taxon>
        <taxon>Paracoccaceae</taxon>
        <taxon>Marivivens group</taxon>
        <taxon>Marivivens</taxon>
    </lineage>
</organism>
<dbReference type="InterPro" id="IPR024787">
    <property type="entry name" value="EcsC"/>
</dbReference>